<feature type="compositionally biased region" description="Polar residues" evidence="1">
    <location>
        <begin position="296"/>
        <end position="311"/>
    </location>
</feature>
<dbReference type="OrthoDB" id="3366546at2759"/>
<gene>
    <name evidence="2" type="ORF">POSPLADRAFT_1037131</name>
</gene>
<evidence type="ECO:0008006" key="4">
    <source>
        <dbReference type="Google" id="ProtNLM"/>
    </source>
</evidence>
<feature type="region of interest" description="Disordered" evidence="1">
    <location>
        <begin position="95"/>
        <end position="123"/>
    </location>
</feature>
<proteinExistence type="predicted"/>
<dbReference type="GeneID" id="36322148"/>
<accession>A0A1X6MLL0</accession>
<name>A0A1X6MLL0_9APHY</name>
<evidence type="ECO:0000256" key="1">
    <source>
        <dbReference type="SAM" id="MobiDB-lite"/>
    </source>
</evidence>
<feature type="region of interest" description="Disordered" evidence="1">
    <location>
        <begin position="168"/>
        <end position="320"/>
    </location>
</feature>
<dbReference type="EMBL" id="KZ110609">
    <property type="protein sequence ID" value="OSX57321.1"/>
    <property type="molecule type" value="Genomic_DNA"/>
</dbReference>
<sequence>MPIDGHAYLVKQGWSGKGSGLRHGAIARPVTVAQKKTLSGVGKDRDEAFPFWDHVFEAAAINIQVKLHNDDSDSDSADTPELVAELQRTKTGIISNRRPKTGTSALSGTVTPSSAASGSSTPRLSVMAAAKQEAARRVLYASFFRGPIIGFDDDVALQAETQVDTEIRSKYAEPSAAAGETKEKKEKKKRKRESSPVPLEAVGTESKEDKAERKRREREQKQAGASCGADAETVTPARDSEAQDEKTEKRRLKEERRIQKAERRARKAERRARKEEHRRLKELKKTQEQQFEEDAQQTSQERADRGSTSYEAQEGESLGG</sequence>
<organism evidence="2 3">
    <name type="scientific">Postia placenta MAD-698-R-SB12</name>
    <dbReference type="NCBI Taxonomy" id="670580"/>
    <lineage>
        <taxon>Eukaryota</taxon>
        <taxon>Fungi</taxon>
        <taxon>Dikarya</taxon>
        <taxon>Basidiomycota</taxon>
        <taxon>Agaricomycotina</taxon>
        <taxon>Agaricomycetes</taxon>
        <taxon>Polyporales</taxon>
        <taxon>Adustoporiaceae</taxon>
        <taxon>Rhodonia</taxon>
    </lineage>
</organism>
<keyword evidence="3" id="KW-1185">Reference proteome</keyword>
<reference evidence="2 3" key="1">
    <citation type="submission" date="2017-04" db="EMBL/GenBank/DDBJ databases">
        <title>Genome Sequence of the Model Brown-Rot Fungus Postia placenta SB12.</title>
        <authorList>
            <consortium name="DOE Joint Genome Institute"/>
            <person name="Gaskell J."/>
            <person name="Kersten P."/>
            <person name="Larrondo L.F."/>
            <person name="Canessa P."/>
            <person name="Martinez D."/>
            <person name="Hibbett D."/>
            <person name="Schmoll M."/>
            <person name="Kubicek C.P."/>
            <person name="Martinez A.T."/>
            <person name="Yadav J."/>
            <person name="Master E."/>
            <person name="Magnuson J.K."/>
            <person name="James T."/>
            <person name="Yaver D."/>
            <person name="Berka R."/>
            <person name="Labutti K."/>
            <person name="Lipzen A."/>
            <person name="Aerts A."/>
            <person name="Barry K."/>
            <person name="Henrissat B."/>
            <person name="Blanchette R."/>
            <person name="Grigoriev I."/>
            <person name="Cullen D."/>
        </authorList>
    </citation>
    <scope>NUCLEOTIDE SEQUENCE [LARGE SCALE GENOMIC DNA]</scope>
    <source>
        <strain evidence="2 3">MAD-698-R-SB12</strain>
    </source>
</reference>
<dbReference type="STRING" id="670580.A0A1X6MLL0"/>
<protein>
    <recommendedName>
        <fullName evidence="4">G-patch domain-containing protein</fullName>
    </recommendedName>
</protein>
<feature type="compositionally biased region" description="Low complexity" evidence="1">
    <location>
        <begin position="107"/>
        <end position="122"/>
    </location>
</feature>
<evidence type="ECO:0000313" key="3">
    <source>
        <dbReference type="Proteomes" id="UP000194127"/>
    </source>
</evidence>
<dbReference type="AlphaFoldDB" id="A0A1X6MLL0"/>
<feature type="compositionally biased region" description="Basic and acidic residues" evidence="1">
    <location>
        <begin position="205"/>
        <end position="221"/>
    </location>
</feature>
<dbReference type="Proteomes" id="UP000194127">
    <property type="component" value="Unassembled WGS sequence"/>
</dbReference>
<feature type="compositionally biased region" description="Basic and acidic residues" evidence="1">
    <location>
        <begin position="272"/>
        <end position="287"/>
    </location>
</feature>
<evidence type="ECO:0000313" key="2">
    <source>
        <dbReference type="EMBL" id="OSX57321.1"/>
    </source>
</evidence>
<dbReference type="RefSeq" id="XP_024334115.1">
    <property type="nucleotide sequence ID" value="XM_024477198.1"/>
</dbReference>
<feature type="compositionally biased region" description="Basic and acidic residues" evidence="1">
    <location>
        <begin position="238"/>
        <end position="262"/>
    </location>
</feature>